<evidence type="ECO:0000256" key="7">
    <source>
        <dbReference type="SAM" id="MobiDB-lite"/>
    </source>
</evidence>
<dbReference type="CDD" id="cd00086">
    <property type="entry name" value="homeodomain"/>
    <property type="match status" value="1"/>
</dbReference>
<proteinExistence type="predicted"/>
<dbReference type="OrthoDB" id="6159439at2759"/>
<feature type="compositionally biased region" description="Polar residues" evidence="7">
    <location>
        <begin position="78"/>
        <end position="98"/>
    </location>
</feature>
<keyword evidence="3 5" id="KW-0371">Homeobox</keyword>
<dbReference type="Gene3D" id="1.10.10.60">
    <property type="entry name" value="Homeodomain-like"/>
    <property type="match status" value="1"/>
</dbReference>
<dbReference type="SUPFAM" id="SSF46689">
    <property type="entry name" value="Homeodomain-like"/>
    <property type="match status" value="1"/>
</dbReference>
<keyword evidence="10" id="KW-1185">Reference proteome</keyword>
<feature type="region of interest" description="Disordered" evidence="7">
    <location>
        <begin position="78"/>
        <end position="106"/>
    </location>
</feature>
<dbReference type="AlphaFoldDB" id="A0A7I8XGC2"/>
<evidence type="ECO:0000256" key="4">
    <source>
        <dbReference type="ARBA" id="ARBA00023242"/>
    </source>
</evidence>
<evidence type="ECO:0000256" key="6">
    <source>
        <dbReference type="RuleBase" id="RU000682"/>
    </source>
</evidence>
<reference evidence="9" key="1">
    <citation type="submission" date="2020-09" db="EMBL/GenBank/DDBJ databases">
        <authorList>
            <person name="Kikuchi T."/>
        </authorList>
    </citation>
    <scope>NUCLEOTIDE SEQUENCE</scope>
    <source>
        <strain evidence="9">Ka4C1</strain>
    </source>
</reference>
<dbReference type="EMBL" id="CAJFCV020000005">
    <property type="protein sequence ID" value="CAG9124123.1"/>
    <property type="molecule type" value="Genomic_DNA"/>
</dbReference>
<feature type="DNA-binding region" description="Homeobox" evidence="5">
    <location>
        <begin position="107"/>
        <end position="166"/>
    </location>
</feature>
<dbReference type="PROSITE" id="PS50071">
    <property type="entry name" value="HOMEOBOX_2"/>
    <property type="match status" value="1"/>
</dbReference>
<evidence type="ECO:0000313" key="10">
    <source>
        <dbReference type="Proteomes" id="UP000659654"/>
    </source>
</evidence>
<evidence type="ECO:0000259" key="8">
    <source>
        <dbReference type="PROSITE" id="PS50071"/>
    </source>
</evidence>
<gene>
    <name evidence="9" type="ORF">BXYJ_LOCUS12222</name>
</gene>
<protein>
    <submittedName>
        <fullName evidence="9">(pine wood nematode) hypothetical protein</fullName>
    </submittedName>
</protein>
<dbReference type="PANTHER" id="PTHR24208">
    <property type="entry name" value="LIM/HOMEOBOX PROTEIN LHX"/>
    <property type="match status" value="1"/>
</dbReference>
<evidence type="ECO:0000256" key="2">
    <source>
        <dbReference type="ARBA" id="ARBA00023125"/>
    </source>
</evidence>
<feature type="region of interest" description="Disordered" evidence="7">
    <location>
        <begin position="171"/>
        <end position="192"/>
    </location>
</feature>
<evidence type="ECO:0000313" key="9">
    <source>
        <dbReference type="EMBL" id="CAD5232131.1"/>
    </source>
</evidence>
<comment type="subcellular location">
    <subcellularLocation>
        <location evidence="1 5 6">Nucleus</location>
    </subcellularLocation>
</comment>
<organism evidence="9 10">
    <name type="scientific">Bursaphelenchus xylophilus</name>
    <name type="common">Pinewood nematode worm</name>
    <name type="synonym">Aphelenchoides xylophilus</name>
    <dbReference type="NCBI Taxonomy" id="6326"/>
    <lineage>
        <taxon>Eukaryota</taxon>
        <taxon>Metazoa</taxon>
        <taxon>Ecdysozoa</taxon>
        <taxon>Nematoda</taxon>
        <taxon>Chromadorea</taxon>
        <taxon>Rhabditida</taxon>
        <taxon>Tylenchina</taxon>
        <taxon>Tylenchomorpha</taxon>
        <taxon>Aphelenchoidea</taxon>
        <taxon>Aphelenchoididae</taxon>
        <taxon>Bursaphelenchus</taxon>
    </lineage>
</organism>
<dbReference type="PANTHER" id="PTHR24208:SF166">
    <property type="entry name" value="LIM HOMEOBOX TRANSCRIPTION FACTOR 1 ALPHA, ISOFORM B"/>
    <property type="match status" value="1"/>
</dbReference>
<dbReference type="Pfam" id="PF00046">
    <property type="entry name" value="Homeodomain"/>
    <property type="match status" value="1"/>
</dbReference>
<accession>A0A7I8XGC2</accession>
<feature type="compositionally biased region" description="Polar residues" evidence="7">
    <location>
        <begin position="18"/>
        <end position="34"/>
    </location>
</feature>
<sequence>MDPANDSLYQPTLYFPQRNGTPVSSTQSAIPSTNSSMITNSDMAYGQINGFGAMNPNFFGYWNQDSYYNNFAQTNVQRPFPQSSTSPYATSSNYTSPPVATESRRKAKKARVLFKTHQVKAMEEVFRINKNPNSEMKKKLEAQTGLQAKQVKIWFQNRRYKEKCAVKERAAKKCKSSSSSEKEDDDDLPAVYDQSQSYNPMLMNQTTIPLNMMSSPQQENFWCPPQMVSNWPTQPPIYPQSFPPQFNSFNGYETPLMFPAFEHTVPEAAEIKSEF</sequence>
<dbReference type="InterPro" id="IPR001356">
    <property type="entry name" value="HD"/>
</dbReference>
<dbReference type="InterPro" id="IPR050453">
    <property type="entry name" value="LIM_Homeobox_TF"/>
</dbReference>
<dbReference type="EMBL" id="CAJFDI010000005">
    <property type="protein sequence ID" value="CAD5232131.1"/>
    <property type="molecule type" value="Genomic_DNA"/>
</dbReference>
<dbReference type="Proteomes" id="UP000582659">
    <property type="component" value="Unassembled WGS sequence"/>
</dbReference>
<dbReference type="SMART" id="SM00389">
    <property type="entry name" value="HOX"/>
    <property type="match status" value="1"/>
</dbReference>
<evidence type="ECO:0000256" key="5">
    <source>
        <dbReference type="PROSITE-ProRule" id="PRU00108"/>
    </source>
</evidence>
<dbReference type="GO" id="GO:0000977">
    <property type="term" value="F:RNA polymerase II transcription regulatory region sequence-specific DNA binding"/>
    <property type="evidence" value="ECO:0007669"/>
    <property type="project" value="TreeGrafter"/>
</dbReference>
<feature type="region of interest" description="Disordered" evidence="7">
    <location>
        <begin position="1"/>
        <end position="34"/>
    </location>
</feature>
<evidence type="ECO:0000256" key="3">
    <source>
        <dbReference type="ARBA" id="ARBA00023155"/>
    </source>
</evidence>
<keyword evidence="4 5" id="KW-0539">Nucleus</keyword>
<dbReference type="Proteomes" id="UP000659654">
    <property type="component" value="Unassembled WGS sequence"/>
</dbReference>
<dbReference type="SMR" id="A0A7I8XGC2"/>
<dbReference type="GO" id="GO:0000981">
    <property type="term" value="F:DNA-binding transcription factor activity, RNA polymerase II-specific"/>
    <property type="evidence" value="ECO:0007669"/>
    <property type="project" value="TreeGrafter"/>
</dbReference>
<dbReference type="InterPro" id="IPR009057">
    <property type="entry name" value="Homeodomain-like_sf"/>
</dbReference>
<dbReference type="GO" id="GO:0030182">
    <property type="term" value="P:neuron differentiation"/>
    <property type="evidence" value="ECO:0007669"/>
    <property type="project" value="TreeGrafter"/>
</dbReference>
<evidence type="ECO:0000256" key="1">
    <source>
        <dbReference type="ARBA" id="ARBA00004123"/>
    </source>
</evidence>
<name>A0A7I8XGC2_BURXY</name>
<dbReference type="GO" id="GO:0005634">
    <property type="term" value="C:nucleus"/>
    <property type="evidence" value="ECO:0007669"/>
    <property type="project" value="UniProtKB-SubCell"/>
</dbReference>
<comment type="caution">
    <text evidence="9">The sequence shown here is derived from an EMBL/GenBank/DDBJ whole genome shotgun (WGS) entry which is preliminary data.</text>
</comment>
<feature type="domain" description="Homeobox" evidence="8">
    <location>
        <begin position="105"/>
        <end position="165"/>
    </location>
</feature>
<keyword evidence="2 5" id="KW-0238">DNA-binding</keyword>